<feature type="region of interest" description="Disordered" evidence="7">
    <location>
        <begin position="170"/>
        <end position="198"/>
    </location>
</feature>
<name>A0A1H9PMK3_9ACTN</name>
<feature type="binding site" evidence="6">
    <location>
        <position position="149"/>
    </location>
    <ligand>
        <name>Fe cation</name>
        <dbReference type="ChEBI" id="CHEBI:24875"/>
    </ligand>
</feature>
<organism evidence="8 9">
    <name type="scientific">Propionibacterium cyclohexanicum</name>
    <dbReference type="NCBI Taxonomy" id="64702"/>
    <lineage>
        <taxon>Bacteria</taxon>
        <taxon>Bacillati</taxon>
        <taxon>Actinomycetota</taxon>
        <taxon>Actinomycetes</taxon>
        <taxon>Propionibacteriales</taxon>
        <taxon>Propionibacteriaceae</taxon>
        <taxon>Propionibacterium</taxon>
    </lineage>
</organism>
<comment type="function">
    <text evidence="6">Removes the formyl group from the N-terminal Met of newly synthesized proteins. Requires at least a dipeptide for an efficient rate of reaction. N-terminal L-methionine is a prerequisite for activity but the enzyme has broad specificity at other positions.</text>
</comment>
<dbReference type="Pfam" id="PF01327">
    <property type="entry name" value="Pep_deformylase"/>
    <property type="match status" value="1"/>
</dbReference>
<dbReference type="OrthoDB" id="9804313at2"/>
<proteinExistence type="inferred from homology"/>
<gene>
    <name evidence="6" type="primary">def</name>
    <name evidence="8" type="ORF">SAMN05443377_101148</name>
</gene>
<comment type="similarity">
    <text evidence="1 6">Belongs to the polypeptide deformylase family.</text>
</comment>
<feature type="binding site" evidence="6">
    <location>
        <position position="107"/>
    </location>
    <ligand>
        <name>Fe cation</name>
        <dbReference type="ChEBI" id="CHEBI:24875"/>
    </ligand>
</feature>
<reference evidence="8 9" key="1">
    <citation type="submission" date="2016-10" db="EMBL/GenBank/DDBJ databases">
        <authorList>
            <person name="de Groot N.N."/>
        </authorList>
    </citation>
    <scope>NUCLEOTIDE SEQUENCE [LARGE SCALE GENOMIC DNA]</scope>
    <source>
        <strain evidence="8 9">DSM 16859</strain>
    </source>
</reference>
<keyword evidence="5 6" id="KW-0408">Iron</keyword>
<evidence type="ECO:0000313" key="8">
    <source>
        <dbReference type="EMBL" id="SER49408.1"/>
    </source>
</evidence>
<evidence type="ECO:0000256" key="4">
    <source>
        <dbReference type="ARBA" id="ARBA00022917"/>
    </source>
</evidence>
<keyword evidence="4 6" id="KW-0648">Protein biosynthesis</keyword>
<dbReference type="RefSeq" id="WP_091966649.1">
    <property type="nucleotide sequence ID" value="NZ_FOGZ01000001.1"/>
</dbReference>
<evidence type="ECO:0000256" key="7">
    <source>
        <dbReference type="SAM" id="MobiDB-lite"/>
    </source>
</evidence>
<dbReference type="EC" id="3.5.1.88" evidence="6"/>
<comment type="catalytic activity">
    <reaction evidence="6">
        <text>N-terminal N-formyl-L-methionyl-[peptide] + H2O = N-terminal L-methionyl-[peptide] + formate</text>
        <dbReference type="Rhea" id="RHEA:24420"/>
        <dbReference type="Rhea" id="RHEA-COMP:10639"/>
        <dbReference type="Rhea" id="RHEA-COMP:10640"/>
        <dbReference type="ChEBI" id="CHEBI:15377"/>
        <dbReference type="ChEBI" id="CHEBI:15740"/>
        <dbReference type="ChEBI" id="CHEBI:49298"/>
        <dbReference type="ChEBI" id="CHEBI:64731"/>
        <dbReference type="EC" id="3.5.1.88"/>
    </reaction>
</comment>
<feature type="binding site" evidence="6">
    <location>
        <position position="153"/>
    </location>
    <ligand>
        <name>Fe cation</name>
        <dbReference type="ChEBI" id="CHEBI:24875"/>
    </ligand>
</feature>
<evidence type="ECO:0000256" key="3">
    <source>
        <dbReference type="ARBA" id="ARBA00022801"/>
    </source>
</evidence>
<feature type="active site" evidence="6">
    <location>
        <position position="150"/>
    </location>
</feature>
<dbReference type="SUPFAM" id="SSF56420">
    <property type="entry name" value="Peptide deformylase"/>
    <property type="match status" value="1"/>
</dbReference>
<dbReference type="PANTHER" id="PTHR10458:SF2">
    <property type="entry name" value="PEPTIDE DEFORMYLASE, MITOCHONDRIAL"/>
    <property type="match status" value="1"/>
</dbReference>
<dbReference type="CDD" id="cd00487">
    <property type="entry name" value="Pep_deformylase"/>
    <property type="match status" value="1"/>
</dbReference>
<dbReference type="STRING" id="64702.SAMN05443377_101148"/>
<dbReference type="Gene3D" id="3.90.45.10">
    <property type="entry name" value="Peptide deformylase"/>
    <property type="match status" value="1"/>
</dbReference>
<dbReference type="NCBIfam" id="TIGR00079">
    <property type="entry name" value="pept_deformyl"/>
    <property type="match status" value="1"/>
</dbReference>
<dbReference type="InterPro" id="IPR036821">
    <property type="entry name" value="Peptide_deformylase_sf"/>
</dbReference>
<dbReference type="NCBIfam" id="NF001159">
    <property type="entry name" value="PRK00150.1-3"/>
    <property type="match status" value="1"/>
</dbReference>
<dbReference type="HAMAP" id="MF_00163">
    <property type="entry name" value="Pep_deformylase"/>
    <property type="match status" value="1"/>
</dbReference>
<dbReference type="PRINTS" id="PR01576">
    <property type="entry name" value="PDEFORMYLASE"/>
</dbReference>
<sequence>MKSPAQWASTGKLLRITRWDEPVMRTPTKPVTQFDEELAQLVADMFATMAAADGVGLAAPQVNRDIALFVFNCPNADDELIHGVVCNPVVTLPQGKDRRLVSAEEGCLSWPGAYQPLSRPDFAVCEGVDETGAPVRIEGTGLLARCLQHETDHLHGTVFGDRLSTRSRRKLDEEKEQLAPLYPDDWPVHPKRTAGEAS</sequence>
<dbReference type="Proteomes" id="UP000198815">
    <property type="component" value="Unassembled WGS sequence"/>
</dbReference>
<evidence type="ECO:0000313" key="9">
    <source>
        <dbReference type="Proteomes" id="UP000198815"/>
    </source>
</evidence>
<dbReference type="PANTHER" id="PTHR10458">
    <property type="entry name" value="PEPTIDE DEFORMYLASE"/>
    <property type="match status" value="1"/>
</dbReference>
<keyword evidence="9" id="KW-1185">Reference proteome</keyword>
<dbReference type="InterPro" id="IPR023635">
    <property type="entry name" value="Peptide_deformylase"/>
</dbReference>
<protein>
    <recommendedName>
        <fullName evidence="6">Peptide deformylase</fullName>
        <shortName evidence="6">PDF</shortName>
        <ecNumber evidence="6">3.5.1.88</ecNumber>
    </recommendedName>
    <alternativeName>
        <fullName evidence="6">Polypeptide deformylase</fullName>
    </alternativeName>
</protein>
<dbReference type="AlphaFoldDB" id="A0A1H9PMK3"/>
<evidence type="ECO:0000256" key="6">
    <source>
        <dbReference type="HAMAP-Rule" id="MF_00163"/>
    </source>
</evidence>
<dbReference type="EMBL" id="FOGZ01000001">
    <property type="protein sequence ID" value="SER49408.1"/>
    <property type="molecule type" value="Genomic_DNA"/>
</dbReference>
<keyword evidence="2 6" id="KW-0479">Metal-binding</keyword>
<dbReference type="PIRSF" id="PIRSF004749">
    <property type="entry name" value="Pep_def"/>
    <property type="match status" value="1"/>
</dbReference>
<dbReference type="GO" id="GO:0046872">
    <property type="term" value="F:metal ion binding"/>
    <property type="evidence" value="ECO:0007669"/>
    <property type="project" value="UniProtKB-KW"/>
</dbReference>
<keyword evidence="3 6" id="KW-0378">Hydrolase</keyword>
<dbReference type="GO" id="GO:0006412">
    <property type="term" value="P:translation"/>
    <property type="evidence" value="ECO:0007669"/>
    <property type="project" value="UniProtKB-UniRule"/>
</dbReference>
<evidence type="ECO:0000256" key="5">
    <source>
        <dbReference type="ARBA" id="ARBA00023004"/>
    </source>
</evidence>
<accession>A0A1H9PMK3</accession>
<evidence type="ECO:0000256" key="2">
    <source>
        <dbReference type="ARBA" id="ARBA00022723"/>
    </source>
</evidence>
<comment type="cofactor">
    <cofactor evidence="6">
        <name>Fe(2+)</name>
        <dbReference type="ChEBI" id="CHEBI:29033"/>
    </cofactor>
    <text evidence="6">Binds 1 Fe(2+) ion.</text>
</comment>
<dbReference type="GO" id="GO:0042586">
    <property type="term" value="F:peptide deformylase activity"/>
    <property type="evidence" value="ECO:0007669"/>
    <property type="project" value="UniProtKB-UniRule"/>
</dbReference>
<evidence type="ECO:0000256" key="1">
    <source>
        <dbReference type="ARBA" id="ARBA00010759"/>
    </source>
</evidence>